<sequence length="173" mass="19225">MKNPTSLPVASLGPTAKLCGVPRLMPFQDLENKLNTNDMEAREISPPTLTKDFSFQKRRSGSTASVGDLVWRNKEEGCRRGGTSGAQDESLTRNTMREGVEEQEPRGEWEEKPSGYLKELTGRGAKENGRSNTGAIVESNPSGSGDENKHNKEETWLKDWWCPPLPLPHQHPP</sequence>
<proteinExistence type="predicted"/>
<gene>
    <name evidence="2" type="ORF">NDU88_003595</name>
</gene>
<feature type="compositionally biased region" description="Basic and acidic residues" evidence="1">
    <location>
        <begin position="95"/>
        <end position="113"/>
    </location>
</feature>
<feature type="compositionally biased region" description="Basic and acidic residues" evidence="1">
    <location>
        <begin position="120"/>
        <end position="129"/>
    </location>
</feature>
<feature type="compositionally biased region" description="Polar residues" evidence="1">
    <location>
        <begin position="130"/>
        <end position="145"/>
    </location>
</feature>
<dbReference type="AlphaFoldDB" id="A0AAV7QC69"/>
<accession>A0AAV7QC69</accession>
<reference evidence="2" key="1">
    <citation type="journal article" date="2022" name="bioRxiv">
        <title>Sequencing and chromosome-scale assembly of the giantPleurodeles waltlgenome.</title>
        <authorList>
            <person name="Brown T."/>
            <person name="Elewa A."/>
            <person name="Iarovenko S."/>
            <person name="Subramanian E."/>
            <person name="Araus A.J."/>
            <person name="Petzold A."/>
            <person name="Susuki M."/>
            <person name="Suzuki K.-i.T."/>
            <person name="Hayashi T."/>
            <person name="Toyoda A."/>
            <person name="Oliveira C."/>
            <person name="Osipova E."/>
            <person name="Leigh N.D."/>
            <person name="Simon A."/>
            <person name="Yun M.H."/>
        </authorList>
    </citation>
    <scope>NUCLEOTIDE SEQUENCE</scope>
    <source>
        <strain evidence="2">20211129_DDA</strain>
        <tissue evidence="2">Liver</tissue>
    </source>
</reference>
<comment type="caution">
    <text evidence="2">The sequence shown here is derived from an EMBL/GenBank/DDBJ whole genome shotgun (WGS) entry which is preliminary data.</text>
</comment>
<dbReference type="EMBL" id="JANPWB010000010">
    <property type="protein sequence ID" value="KAJ1137182.1"/>
    <property type="molecule type" value="Genomic_DNA"/>
</dbReference>
<keyword evidence="3" id="KW-1185">Reference proteome</keyword>
<organism evidence="2 3">
    <name type="scientific">Pleurodeles waltl</name>
    <name type="common">Iberian ribbed newt</name>
    <dbReference type="NCBI Taxonomy" id="8319"/>
    <lineage>
        <taxon>Eukaryota</taxon>
        <taxon>Metazoa</taxon>
        <taxon>Chordata</taxon>
        <taxon>Craniata</taxon>
        <taxon>Vertebrata</taxon>
        <taxon>Euteleostomi</taxon>
        <taxon>Amphibia</taxon>
        <taxon>Batrachia</taxon>
        <taxon>Caudata</taxon>
        <taxon>Salamandroidea</taxon>
        <taxon>Salamandridae</taxon>
        <taxon>Pleurodelinae</taxon>
        <taxon>Pleurodeles</taxon>
    </lineage>
</organism>
<feature type="compositionally biased region" description="Polar residues" evidence="1">
    <location>
        <begin position="85"/>
        <end position="94"/>
    </location>
</feature>
<evidence type="ECO:0000313" key="2">
    <source>
        <dbReference type="EMBL" id="KAJ1137182.1"/>
    </source>
</evidence>
<evidence type="ECO:0000256" key="1">
    <source>
        <dbReference type="SAM" id="MobiDB-lite"/>
    </source>
</evidence>
<dbReference type="Proteomes" id="UP001066276">
    <property type="component" value="Chromosome 6"/>
</dbReference>
<feature type="region of interest" description="Disordered" evidence="1">
    <location>
        <begin position="37"/>
        <end position="152"/>
    </location>
</feature>
<evidence type="ECO:0000313" key="3">
    <source>
        <dbReference type="Proteomes" id="UP001066276"/>
    </source>
</evidence>
<name>A0AAV7QC69_PLEWA</name>
<protein>
    <submittedName>
        <fullName evidence="2">Uncharacterized protein</fullName>
    </submittedName>
</protein>